<feature type="active site" description="Proton acceptor" evidence="11">
    <location>
        <position position="291"/>
    </location>
</feature>
<feature type="domain" description="Homogentisate 1,2-dioxygenase C-terminal" evidence="13">
    <location>
        <begin position="280"/>
        <end position="435"/>
    </location>
</feature>
<evidence type="ECO:0000256" key="2">
    <source>
        <dbReference type="ARBA" id="ARBA00004704"/>
    </source>
</evidence>
<dbReference type="InterPro" id="IPR046451">
    <property type="entry name" value="HgmA_C"/>
</dbReference>
<feature type="binding site" evidence="12">
    <location>
        <position position="371"/>
    </location>
    <ligand>
        <name>Fe cation</name>
        <dbReference type="ChEBI" id="CHEBI:24875"/>
    </ligand>
</feature>
<dbReference type="InterPro" id="IPR011051">
    <property type="entry name" value="RmlC_Cupin_sf"/>
</dbReference>
<reference evidence="15 16" key="1">
    <citation type="submission" date="2017-03" db="EMBL/GenBank/DDBJ databases">
        <title>Widespread Adenine N6-methylation of Active Genes in Fungi.</title>
        <authorList>
            <consortium name="DOE Joint Genome Institute"/>
            <person name="Mondo S.J."/>
            <person name="Dannebaum R.O."/>
            <person name="Kuo R.C."/>
            <person name="Louie K.B."/>
            <person name="Bewick A.J."/>
            <person name="Labutti K."/>
            <person name="Haridas S."/>
            <person name="Kuo A."/>
            <person name="Salamov A."/>
            <person name="Ahrendt S.R."/>
            <person name="Lau R."/>
            <person name="Bowen B.P."/>
            <person name="Lipzen A."/>
            <person name="Sullivan W."/>
            <person name="Andreopoulos W.B."/>
            <person name="Clum A."/>
            <person name="Lindquist E."/>
            <person name="Daum C."/>
            <person name="Northen T.R."/>
            <person name="Ramamoorthy G."/>
            <person name="Schmitz R.J."/>
            <person name="Gryganskyi A."/>
            <person name="Culley D."/>
            <person name="Magnuson J."/>
            <person name="James T.Y."/>
            <person name="O'Malley M.A."/>
            <person name="Stajich J.E."/>
            <person name="Spatafora J.W."/>
            <person name="Visel A."/>
            <person name="Grigoriev I.V."/>
        </authorList>
    </citation>
    <scope>NUCLEOTIDE SEQUENCE [LARGE SCALE GENOMIC DNA]</scope>
    <source>
        <strain evidence="15 16">NRRL Y-17943</strain>
    </source>
</reference>
<evidence type="ECO:0000259" key="14">
    <source>
        <dbReference type="Pfam" id="PF20510"/>
    </source>
</evidence>
<name>A0A1Y1UDA3_9TREE</name>
<dbReference type="GeneID" id="33558145"/>
<feature type="binding site" evidence="12">
    <location>
        <position position="340"/>
    </location>
    <ligand>
        <name>Fe cation</name>
        <dbReference type="ChEBI" id="CHEBI:24875"/>
    </ligand>
</feature>
<dbReference type="Pfam" id="PF04209">
    <property type="entry name" value="HgmA_C"/>
    <property type="match status" value="1"/>
</dbReference>
<dbReference type="GO" id="GO:0046872">
    <property type="term" value="F:metal ion binding"/>
    <property type="evidence" value="ECO:0007669"/>
    <property type="project" value="UniProtKB-KW"/>
</dbReference>
<gene>
    <name evidence="15" type="ORF">BD324DRAFT_630479</name>
</gene>
<comment type="cofactor">
    <cofactor evidence="1 12">
        <name>Fe cation</name>
        <dbReference type="ChEBI" id="CHEBI:24875"/>
    </cofactor>
</comment>
<feature type="binding site" evidence="12">
    <location>
        <position position="334"/>
    </location>
    <ligand>
        <name>Fe cation</name>
        <dbReference type="ChEBI" id="CHEBI:24875"/>
    </ligand>
</feature>
<dbReference type="EC" id="1.13.11.5" evidence="4"/>
<evidence type="ECO:0000256" key="7">
    <source>
        <dbReference type="ARBA" id="ARBA00022964"/>
    </source>
</evidence>
<dbReference type="InParanoid" id="A0A1Y1UDA3"/>
<keyword evidence="9 12" id="KW-0408">Iron</keyword>
<evidence type="ECO:0000256" key="3">
    <source>
        <dbReference type="ARBA" id="ARBA00007757"/>
    </source>
</evidence>
<dbReference type="RefSeq" id="XP_021869691.1">
    <property type="nucleotide sequence ID" value="XM_022016336.1"/>
</dbReference>
<dbReference type="STRING" id="4999.A0A1Y1UDA3"/>
<dbReference type="NCBIfam" id="TIGR01015">
    <property type="entry name" value="hmgA"/>
    <property type="match status" value="1"/>
</dbReference>
<dbReference type="EMBL" id="NBSH01000010">
    <property type="protein sequence ID" value="ORX35527.1"/>
    <property type="molecule type" value="Genomic_DNA"/>
</dbReference>
<evidence type="ECO:0000256" key="9">
    <source>
        <dbReference type="ARBA" id="ARBA00023004"/>
    </source>
</evidence>
<comment type="pathway">
    <text evidence="2">Amino-acid degradation; L-phenylalanine degradation; acetoacetate and fumarate from L-phenylalanine: step 4/6.</text>
</comment>
<evidence type="ECO:0000256" key="10">
    <source>
        <dbReference type="ARBA" id="ARBA00023232"/>
    </source>
</evidence>
<keyword evidence="5 12" id="KW-0479">Metal-binding</keyword>
<dbReference type="InterPro" id="IPR046452">
    <property type="entry name" value="HgmA_N"/>
</dbReference>
<evidence type="ECO:0000256" key="4">
    <source>
        <dbReference type="ARBA" id="ARBA00013127"/>
    </source>
</evidence>
<dbReference type="FunFam" id="2.60.120.10:FF:000053">
    <property type="entry name" value="Homogentisate 1,2-dioxygenase"/>
    <property type="match status" value="1"/>
</dbReference>
<protein>
    <recommendedName>
        <fullName evidence="4">homogentisate 1,2-dioxygenase</fullName>
        <ecNumber evidence="4">1.13.11.5</ecNumber>
    </recommendedName>
</protein>
<keyword evidence="8" id="KW-0560">Oxidoreductase</keyword>
<dbReference type="OrthoDB" id="1689029at2759"/>
<dbReference type="Proteomes" id="UP000193218">
    <property type="component" value="Unassembled WGS sequence"/>
</dbReference>
<dbReference type="GO" id="GO:0005737">
    <property type="term" value="C:cytoplasm"/>
    <property type="evidence" value="ECO:0007669"/>
    <property type="project" value="TreeGrafter"/>
</dbReference>
<keyword evidence="16" id="KW-1185">Reference proteome</keyword>
<feature type="binding site" evidence="12">
    <location>
        <position position="349"/>
    </location>
    <ligand>
        <name>homogentisate</name>
        <dbReference type="ChEBI" id="CHEBI:16169"/>
    </ligand>
</feature>
<organism evidence="15 16">
    <name type="scientific">Kockovaella imperatae</name>
    <dbReference type="NCBI Taxonomy" id="4999"/>
    <lineage>
        <taxon>Eukaryota</taxon>
        <taxon>Fungi</taxon>
        <taxon>Dikarya</taxon>
        <taxon>Basidiomycota</taxon>
        <taxon>Agaricomycotina</taxon>
        <taxon>Tremellomycetes</taxon>
        <taxon>Tremellales</taxon>
        <taxon>Cuniculitremaceae</taxon>
        <taxon>Kockovaella</taxon>
    </lineage>
</organism>
<dbReference type="PANTHER" id="PTHR11056">
    <property type="entry name" value="HOMOGENTISATE 1,2-DIOXYGENASE"/>
    <property type="match status" value="1"/>
</dbReference>
<evidence type="ECO:0000313" key="15">
    <source>
        <dbReference type="EMBL" id="ORX35527.1"/>
    </source>
</evidence>
<evidence type="ECO:0000313" key="16">
    <source>
        <dbReference type="Proteomes" id="UP000193218"/>
    </source>
</evidence>
<evidence type="ECO:0000256" key="1">
    <source>
        <dbReference type="ARBA" id="ARBA00001962"/>
    </source>
</evidence>
<comment type="caution">
    <text evidence="15">The sequence shown here is derived from an EMBL/GenBank/DDBJ whole genome shotgun (WGS) entry which is preliminary data.</text>
</comment>
<keyword evidence="7 15" id="KW-0223">Dioxygenase</keyword>
<dbReference type="GO" id="GO:0006559">
    <property type="term" value="P:L-phenylalanine catabolic process"/>
    <property type="evidence" value="ECO:0007669"/>
    <property type="project" value="UniProtKB-UniPathway"/>
</dbReference>
<evidence type="ECO:0000256" key="6">
    <source>
        <dbReference type="ARBA" id="ARBA00022878"/>
    </source>
</evidence>
<dbReference type="GO" id="GO:0004411">
    <property type="term" value="F:homogentisate 1,2-dioxygenase activity"/>
    <property type="evidence" value="ECO:0007669"/>
    <property type="project" value="UniProtKB-EC"/>
</dbReference>
<dbReference type="Gene3D" id="2.60.120.10">
    <property type="entry name" value="Jelly Rolls"/>
    <property type="match status" value="1"/>
</dbReference>
<evidence type="ECO:0000256" key="11">
    <source>
        <dbReference type="PIRSR" id="PIRSR605708-1"/>
    </source>
</evidence>
<evidence type="ECO:0000256" key="12">
    <source>
        <dbReference type="PIRSR" id="PIRSR605708-2"/>
    </source>
</evidence>
<dbReference type="GO" id="GO:0006572">
    <property type="term" value="P:L-tyrosine catabolic process"/>
    <property type="evidence" value="ECO:0007669"/>
    <property type="project" value="UniProtKB-KW"/>
</dbReference>
<dbReference type="Pfam" id="PF20510">
    <property type="entry name" value="HgmA_N"/>
    <property type="match status" value="1"/>
</dbReference>
<dbReference type="PANTHER" id="PTHR11056:SF0">
    <property type="entry name" value="HOMOGENTISATE 1,2-DIOXYGENASE"/>
    <property type="match status" value="1"/>
</dbReference>
<dbReference type="UniPathway" id="UPA00139">
    <property type="reaction ID" value="UER00339"/>
</dbReference>
<dbReference type="InterPro" id="IPR014710">
    <property type="entry name" value="RmlC-like_jellyroll"/>
</dbReference>
<keyword evidence="6" id="KW-0828">Tyrosine catabolism</keyword>
<evidence type="ECO:0000256" key="5">
    <source>
        <dbReference type="ARBA" id="ARBA00022723"/>
    </source>
</evidence>
<proteinExistence type="inferred from homology"/>
<evidence type="ECO:0000256" key="8">
    <source>
        <dbReference type="ARBA" id="ARBA00023002"/>
    </source>
</evidence>
<dbReference type="AlphaFoldDB" id="A0A1Y1UDA3"/>
<accession>A0A1Y1UDA3</accession>
<dbReference type="InterPro" id="IPR005708">
    <property type="entry name" value="Homogentis_dOase"/>
</dbReference>
<feature type="domain" description="Homogentisate 1,2-dioxygenase N-terminal" evidence="14">
    <location>
        <begin position="13"/>
        <end position="278"/>
    </location>
</feature>
<dbReference type="SUPFAM" id="SSF51182">
    <property type="entry name" value="RmlC-like cupins"/>
    <property type="match status" value="1"/>
</dbReference>
<dbReference type="CDD" id="cd07000">
    <property type="entry name" value="cupin_HGO_N"/>
    <property type="match status" value="1"/>
</dbReference>
<feature type="binding site" evidence="12">
    <location>
        <position position="371"/>
    </location>
    <ligand>
        <name>homogentisate</name>
        <dbReference type="ChEBI" id="CHEBI:16169"/>
    </ligand>
</feature>
<keyword evidence="10" id="KW-0585">Phenylalanine catabolism</keyword>
<comment type="similarity">
    <text evidence="3">Belongs to the homogentisate dioxygenase family.</text>
</comment>
<evidence type="ECO:0000259" key="13">
    <source>
        <dbReference type="Pfam" id="PF04209"/>
    </source>
</evidence>
<sequence>MPVSDFKISDPFAYQNGFGDYHETESITGALPVGQNSPQRPAFGLYAEKLSGTAFTAPRHLNQQSWLYRILPSAAHSEFQPRENVRTAGTNLRQIPNQLRWDPFDFDEQADWVEGLHLVAGAGEPAMRNGLAIYVFAAGRDMGKEAFYSADGDFLIVPQHGVLDIQTEMGMIRVRANEICVIPRGIRYRVCLADGPIRGYICEIYKGHFQLPELGPIGSNGLANARDFQAPTAKYEEDTSSWTVVAKFANQLFTASQTHSPFDVVAWHGNYCPYKYDLGRFNTVGSISYDHPDPSIFTVLSAPSDTPGTALADFVIFPPRWLVAEDTFRPPYYHRNSMSEFMGLIAGDYDAKIGGGFRPAGASLHNIMSAHGPDAKTHQGATNAVLSPQKVGSKSMAFMFESCLMVGVSTWGLETCQKVQEDYNAESWEPLRANFKHESSI</sequence>